<sequence length="70" mass="7184">MLVAGGVVAAGLTGLLVGCAQDTGRTETSDRNIEVAHIKVDGAMRTCVIYHGIYAGESVGGLSCKFGEQE</sequence>
<dbReference type="AlphaFoldDB" id="A0A1T8M795"/>
<dbReference type="EMBL" id="FVGW01000004">
    <property type="protein sequence ID" value="SKM02903.1"/>
    <property type="molecule type" value="Genomic_DNA"/>
</dbReference>
<accession>A0A1T8M795</accession>
<dbReference type="Proteomes" id="UP000190074">
    <property type="component" value="Unassembled WGS sequence"/>
</dbReference>
<evidence type="ECO:0000313" key="2">
    <source>
        <dbReference type="Proteomes" id="UP000190074"/>
    </source>
</evidence>
<organism evidence="1 2">
    <name type="scientific">Mycobacteroides abscessus subsp. massiliense</name>
    <dbReference type="NCBI Taxonomy" id="1962118"/>
    <lineage>
        <taxon>Bacteria</taxon>
        <taxon>Bacillati</taxon>
        <taxon>Actinomycetota</taxon>
        <taxon>Actinomycetes</taxon>
        <taxon>Mycobacteriales</taxon>
        <taxon>Mycobacteriaceae</taxon>
        <taxon>Mycobacteroides</taxon>
        <taxon>Mycobacteroides abscessus</taxon>
    </lineage>
</organism>
<reference evidence="1 2" key="1">
    <citation type="submission" date="2016-11" db="EMBL/GenBank/DDBJ databases">
        <authorList>
            <consortium name="Pathogen Informatics"/>
        </authorList>
    </citation>
    <scope>NUCLEOTIDE SEQUENCE [LARGE SCALE GENOMIC DNA]</scope>
    <source>
        <strain evidence="1 2">911</strain>
    </source>
</reference>
<evidence type="ECO:0000313" key="1">
    <source>
        <dbReference type="EMBL" id="SKM02903.1"/>
    </source>
</evidence>
<proteinExistence type="predicted"/>
<name>A0A1T8M795_9MYCO</name>
<gene>
    <name evidence="1" type="ORF">SAMEA2259716_02339</name>
</gene>
<protein>
    <submittedName>
        <fullName evidence="1">Uncharacterized protein</fullName>
    </submittedName>
</protein>